<feature type="compositionally biased region" description="Low complexity" evidence="1">
    <location>
        <begin position="204"/>
        <end position="218"/>
    </location>
</feature>
<feature type="compositionally biased region" description="Low complexity" evidence="1">
    <location>
        <begin position="9"/>
        <end position="21"/>
    </location>
</feature>
<reference evidence="2" key="1">
    <citation type="submission" date="2023-06" db="EMBL/GenBank/DDBJ databases">
        <title>Genome-scale phylogeny and comparative genomics of the fungal order Sordariales.</title>
        <authorList>
            <consortium name="Lawrence Berkeley National Laboratory"/>
            <person name="Hensen N."/>
            <person name="Bonometti L."/>
            <person name="Westerberg I."/>
            <person name="Brannstrom I.O."/>
            <person name="Guillou S."/>
            <person name="Cros-Aarteil S."/>
            <person name="Calhoun S."/>
            <person name="Haridas S."/>
            <person name="Kuo A."/>
            <person name="Mondo S."/>
            <person name="Pangilinan J."/>
            <person name="Riley R."/>
            <person name="Labutti K."/>
            <person name="Andreopoulos B."/>
            <person name="Lipzen A."/>
            <person name="Chen C."/>
            <person name="Yanf M."/>
            <person name="Daum C."/>
            <person name="Ng V."/>
            <person name="Clum A."/>
            <person name="Steindorff A."/>
            <person name="Ohm R."/>
            <person name="Martin F."/>
            <person name="Silar P."/>
            <person name="Natvig D."/>
            <person name="Lalanne C."/>
            <person name="Gautier V."/>
            <person name="Ament-Velasquez S.L."/>
            <person name="Kruys A."/>
            <person name="Hutchinson M.I."/>
            <person name="Powell A.J."/>
            <person name="Barry K."/>
            <person name="Miller A.N."/>
            <person name="Grigoriev I.V."/>
            <person name="Debuchy R."/>
            <person name="Gladieux P."/>
            <person name="Thoren M.H."/>
            <person name="Johannesson H."/>
        </authorList>
    </citation>
    <scope>NUCLEOTIDE SEQUENCE</scope>
    <source>
        <strain evidence="2">CBS 540.89</strain>
    </source>
</reference>
<dbReference type="EMBL" id="JAUKTV010000015">
    <property type="protein sequence ID" value="KAK0714375.1"/>
    <property type="molecule type" value="Genomic_DNA"/>
</dbReference>
<gene>
    <name evidence="2" type="ORF">B0T21DRAFT_426552</name>
</gene>
<keyword evidence="3" id="KW-1185">Reference proteome</keyword>
<feature type="region of interest" description="Disordered" evidence="1">
    <location>
        <begin position="202"/>
        <end position="222"/>
    </location>
</feature>
<organism evidence="2 3">
    <name type="scientific">Apiosordaria backusii</name>
    <dbReference type="NCBI Taxonomy" id="314023"/>
    <lineage>
        <taxon>Eukaryota</taxon>
        <taxon>Fungi</taxon>
        <taxon>Dikarya</taxon>
        <taxon>Ascomycota</taxon>
        <taxon>Pezizomycotina</taxon>
        <taxon>Sordariomycetes</taxon>
        <taxon>Sordariomycetidae</taxon>
        <taxon>Sordariales</taxon>
        <taxon>Lasiosphaeriaceae</taxon>
        <taxon>Apiosordaria</taxon>
    </lineage>
</organism>
<name>A0AA40AEK7_9PEZI</name>
<evidence type="ECO:0000313" key="3">
    <source>
        <dbReference type="Proteomes" id="UP001172159"/>
    </source>
</evidence>
<comment type="caution">
    <text evidence="2">The sequence shown here is derived from an EMBL/GenBank/DDBJ whole genome shotgun (WGS) entry which is preliminary data.</text>
</comment>
<dbReference type="Proteomes" id="UP001172159">
    <property type="component" value="Unassembled WGS sequence"/>
</dbReference>
<sequence length="281" mass="30775">MAAIMSEGATPTSTTSTAADDSLSRVDGLVQRLASEFEAGLDFYNTWLQNQQTKNTYHRSRPAATSLRPIKCAVSTSLDMSSYRIQSTYQIAFTLIGPDFAAGDDQTLTTLTTALSLLHSKINHLCQTITFSLQHPTQQPLPLPLHEIYLCSEQVRINSVSALAQQYRRMASQHPSLPQTLPVPRPKRMSALLDELDEADLRFSSSETSRQRSSLTSLGDSENTMERIVTAESEVPVLISRSNPPSPPLTPKVLRARSEGFSDVEGPLRGDAGDVRIGGWG</sequence>
<accession>A0AA40AEK7</accession>
<evidence type="ECO:0000313" key="2">
    <source>
        <dbReference type="EMBL" id="KAK0714375.1"/>
    </source>
</evidence>
<feature type="region of interest" description="Disordered" evidence="1">
    <location>
        <begin position="262"/>
        <end position="281"/>
    </location>
</feature>
<evidence type="ECO:0000256" key="1">
    <source>
        <dbReference type="SAM" id="MobiDB-lite"/>
    </source>
</evidence>
<proteinExistence type="predicted"/>
<feature type="compositionally biased region" description="Basic and acidic residues" evidence="1">
    <location>
        <begin position="262"/>
        <end position="274"/>
    </location>
</feature>
<protein>
    <submittedName>
        <fullName evidence="2">Uncharacterized protein</fullName>
    </submittedName>
</protein>
<dbReference type="AlphaFoldDB" id="A0AA40AEK7"/>
<feature type="region of interest" description="Disordered" evidence="1">
    <location>
        <begin position="1"/>
        <end position="21"/>
    </location>
</feature>